<name>A0A1I2Q3U8_9ACTN</name>
<dbReference type="Proteomes" id="UP000181942">
    <property type="component" value="Unassembled WGS sequence"/>
</dbReference>
<dbReference type="AlphaFoldDB" id="A0A1I2Q3U8"/>
<gene>
    <name evidence="1" type="ORF">SAMN02787118_117129</name>
</gene>
<dbReference type="EMBL" id="FONR01000017">
    <property type="protein sequence ID" value="SFG22343.1"/>
    <property type="molecule type" value="Genomic_DNA"/>
</dbReference>
<evidence type="ECO:0000313" key="1">
    <source>
        <dbReference type="EMBL" id="SFG22343.1"/>
    </source>
</evidence>
<reference evidence="1 2" key="1">
    <citation type="submission" date="2016-10" db="EMBL/GenBank/DDBJ databases">
        <authorList>
            <person name="de Groot N.N."/>
        </authorList>
    </citation>
    <scope>NUCLEOTIDE SEQUENCE [LARGE SCALE GENOMIC DNA]</scope>
    <source>
        <strain evidence="1 2">OK461</strain>
    </source>
</reference>
<accession>A0A1I2Q3U8</accession>
<sequence length="48" mass="5571">DWTRRAFGACRADRIHRACRADRIHWTLRACWTLRASRTEGRQGSEGG</sequence>
<protein>
    <submittedName>
        <fullName evidence="1">Uncharacterized protein</fullName>
    </submittedName>
</protein>
<evidence type="ECO:0000313" key="2">
    <source>
        <dbReference type="Proteomes" id="UP000181942"/>
    </source>
</evidence>
<organism evidence="1 2">
    <name type="scientific">Streptomyces mirabilis</name>
    <dbReference type="NCBI Taxonomy" id="68239"/>
    <lineage>
        <taxon>Bacteria</taxon>
        <taxon>Bacillati</taxon>
        <taxon>Actinomycetota</taxon>
        <taxon>Actinomycetes</taxon>
        <taxon>Kitasatosporales</taxon>
        <taxon>Streptomycetaceae</taxon>
        <taxon>Streptomyces</taxon>
    </lineage>
</organism>
<proteinExistence type="predicted"/>
<feature type="non-terminal residue" evidence="1">
    <location>
        <position position="1"/>
    </location>
</feature>